<evidence type="ECO:0000313" key="2">
    <source>
        <dbReference type="Proteomes" id="UP000019593"/>
    </source>
</evidence>
<dbReference type="STRING" id="1294273.roselon_00397"/>
<sequence length="56" mass="5834">MILHAPLALIAGLFAVTVLWITPQGGLQTAPTGIVAQAAQGPSLWSDGTERFALFD</sequence>
<name>W8RYC0_9RHOB</name>
<gene>
    <name evidence="1" type="ORF">roselon_00397</name>
</gene>
<dbReference type="AlphaFoldDB" id="W8RYC0"/>
<protein>
    <submittedName>
        <fullName evidence="1">Uncharacterized protein</fullName>
    </submittedName>
</protein>
<reference evidence="1 2" key="1">
    <citation type="submission" date="2013-03" db="EMBL/GenBank/DDBJ databases">
        <authorList>
            <person name="Fiebig A."/>
            <person name="Goeker M."/>
            <person name="Klenk H.-P.P."/>
        </authorList>
    </citation>
    <scope>NUCLEOTIDE SEQUENCE [LARGE SCALE GENOMIC DNA]</scope>
    <source>
        <strain evidence="2">DSM 19469</strain>
    </source>
</reference>
<dbReference type="EMBL" id="CP004372">
    <property type="protein sequence ID" value="AHM02842.1"/>
    <property type="molecule type" value="Genomic_DNA"/>
</dbReference>
<dbReference type="HOGENOM" id="CLU_3011492_0_0_5"/>
<dbReference type="KEGG" id="red:roselon_00397"/>
<dbReference type="Proteomes" id="UP000019593">
    <property type="component" value="Chromosome"/>
</dbReference>
<proteinExistence type="predicted"/>
<organism evidence="1 2">
    <name type="scientific">Roseicyclus elongatus DSM 19469</name>
    <dbReference type="NCBI Taxonomy" id="1294273"/>
    <lineage>
        <taxon>Bacteria</taxon>
        <taxon>Pseudomonadati</taxon>
        <taxon>Pseudomonadota</taxon>
        <taxon>Alphaproteobacteria</taxon>
        <taxon>Rhodobacterales</taxon>
        <taxon>Roseobacteraceae</taxon>
        <taxon>Roseicyclus</taxon>
    </lineage>
</organism>
<dbReference type="RefSeq" id="WP_156945687.1">
    <property type="nucleotide sequence ID" value="NZ_CP004372.1"/>
</dbReference>
<accession>W8RYC0</accession>
<evidence type="ECO:0000313" key="1">
    <source>
        <dbReference type="EMBL" id="AHM02842.1"/>
    </source>
</evidence>
<keyword evidence="2" id="KW-1185">Reference proteome</keyword>